<dbReference type="SUPFAM" id="SSF53448">
    <property type="entry name" value="Nucleotide-diphospho-sugar transferases"/>
    <property type="match status" value="1"/>
</dbReference>
<comment type="caution">
    <text evidence="1">The sequence shown here is derived from an EMBL/GenBank/DDBJ whole genome shotgun (WGS) entry which is preliminary data.</text>
</comment>
<dbReference type="EMBL" id="JADKFW010000014">
    <property type="protein sequence ID" value="MBK9718994.1"/>
    <property type="molecule type" value="Genomic_DNA"/>
</dbReference>
<evidence type="ECO:0000313" key="1">
    <source>
        <dbReference type="EMBL" id="MBK9718994.1"/>
    </source>
</evidence>
<evidence type="ECO:0008006" key="3">
    <source>
        <dbReference type="Google" id="ProtNLM"/>
    </source>
</evidence>
<sequence>MKSSIPSYLNKNTLYEPLILDKPNPDLSLVIVIPSYKEDHLFLALESLLLCVRPDTSIEIIPVLNYPESKAIHNYEFHQQQYNQLLAFAAKHNTPQFQIKPIPPIAIKGKHSGVGHARKIGMDEAVRRFFAIGNRTGIILNFDADCTCHQEYLEQVDLYFNQVNAKSAVAIDFEHQFELLSGLARKAIVTYELHLRYYIAAQKFIHYPFAFQTLGSCFAVRAEAYCAQGGMNQRQAGEDFYFLHKYSLLNELAEIKRVLVYPSARSSDRVPFGTGKAVTEFFDTQFQWSYSLDAILLFQKLMHWIKQNIELPYEEWSKGLEQLSPMLAAFFIDQGIVSAFQSFKSNTGSSAQCSKKMIQWLNPFRLMKWLHYARTKGYPDIPVCDAVNQLMELMDPQFEYSNDEEHLLQKMRAFFL</sequence>
<protein>
    <recommendedName>
        <fullName evidence="3">Glycosyltransferase 2-like domain-containing protein</fullName>
    </recommendedName>
</protein>
<reference evidence="1 2" key="1">
    <citation type="submission" date="2020-10" db="EMBL/GenBank/DDBJ databases">
        <title>Connecting structure to function with the recovery of over 1000 high-quality activated sludge metagenome-assembled genomes encoding full-length rRNA genes using long-read sequencing.</title>
        <authorList>
            <person name="Singleton C.M."/>
            <person name="Petriglieri F."/>
            <person name="Kristensen J.M."/>
            <person name="Kirkegaard R.H."/>
            <person name="Michaelsen T.Y."/>
            <person name="Andersen M.H."/>
            <person name="Karst S.M."/>
            <person name="Dueholm M.S."/>
            <person name="Nielsen P.H."/>
            <person name="Albertsen M."/>
        </authorList>
    </citation>
    <scope>NUCLEOTIDE SEQUENCE [LARGE SCALE GENOMIC DNA]</scope>
    <source>
        <strain evidence="1">Ribe_18-Q3-R11-54_BAT3C.373</strain>
    </source>
</reference>
<proteinExistence type="predicted"/>
<gene>
    <name evidence="1" type="ORF">IPO85_16065</name>
</gene>
<dbReference type="AlphaFoldDB" id="A0A9D7SBP0"/>
<dbReference type="Gene3D" id="3.90.550.10">
    <property type="entry name" value="Spore Coat Polysaccharide Biosynthesis Protein SpsA, Chain A"/>
    <property type="match status" value="1"/>
</dbReference>
<organism evidence="1 2">
    <name type="scientific">Candidatus Defluviibacterium haderslevense</name>
    <dbReference type="NCBI Taxonomy" id="2981993"/>
    <lineage>
        <taxon>Bacteria</taxon>
        <taxon>Pseudomonadati</taxon>
        <taxon>Bacteroidota</taxon>
        <taxon>Saprospiria</taxon>
        <taxon>Saprospirales</taxon>
        <taxon>Saprospiraceae</taxon>
        <taxon>Candidatus Defluviibacterium</taxon>
    </lineage>
</organism>
<evidence type="ECO:0000313" key="2">
    <source>
        <dbReference type="Proteomes" id="UP000808349"/>
    </source>
</evidence>
<dbReference type="Proteomes" id="UP000808349">
    <property type="component" value="Unassembled WGS sequence"/>
</dbReference>
<name>A0A9D7SBP0_9BACT</name>
<accession>A0A9D7SBP0</accession>
<dbReference type="InterPro" id="IPR029044">
    <property type="entry name" value="Nucleotide-diphossugar_trans"/>
</dbReference>